<comment type="caution">
    <text evidence="1">The sequence shown here is derived from an EMBL/GenBank/DDBJ whole genome shotgun (WGS) entry which is preliminary data.</text>
</comment>
<dbReference type="EMBL" id="AOKF01000197">
    <property type="protein sequence ID" value="EPN68916.1"/>
    <property type="molecule type" value="Genomic_DNA"/>
</dbReference>
<sequence length="24" mass="2508">PTLLVYVLAGKYFLRGLTAGAVKG</sequence>
<organism evidence="1 2">
    <name type="scientific">Pseudomonas syringae pv. actinidiae ICMP 19096</name>
    <dbReference type="NCBI Taxonomy" id="1194405"/>
    <lineage>
        <taxon>Bacteria</taxon>
        <taxon>Pseudomonadati</taxon>
        <taxon>Pseudomonadota</taxon>
        <taxon>Gammaproteobacteria</taxon>
        <taxon>Pseudomonadales</taxon>
        <taxon>Pseudomonadaceae</taxon>
        <taxon>Pseudomonas</taxon>
        <taxon>Pseudomonas syringae</taxon>
    </lineage>
</organism>
<evidence type="ECO:0000313" key="2">
    <source>
        <dbReference type="Proteomes" id="UP000018849"/>
    </source>
</evidence>
<gene>
    <name evidence="1" type="ORF">A245_02673</name>
</gene>
<name>A0A656K3Z7_PSESF</name>
<reference evidence="1 2" key="1">
    <citation type="journal article" date="2013" name="PLoS Pathog.">
        <title>Genomic analysis of the Kiwifruit pathogen Pseudomonas syringae pv. actinidiae provides insight into the origins of an emergent plant disease.</title>
        <authorList>
            <person name="McCann H.C."/>
            <person name="Rikkerink E.H."/>
            <person name="Bertels F."/>
            <person name="Fiers M."/>
            <person name="Lu A."/>
            <person name="Rees-George J."/>
            <person name="Andersen M.T."/>
            <person name="Gleave A.P."/>
            <person name="Haubold B."/>
            <person name="Wohlers M.W."/>
            <person name="Guttman D.S."/>
            <person name="Wang P.W."/>
            <person name="Straub C."/>
            <person name="Vanneste J.L."/>
            <person name="Rainey P.B."/>
            <person name="Templeton M.D."/>
        </authorList>
    </citation>
    <scope>NUCLEOTIDE SEQUENCE [LARGE SCALE GENOMIC DNA]</scope>
    <source>
        <strain evidence="1 2">ICMP 19096</strain>
    </source>
</reference>
<proteinExistence type="predicted"/>
<accession>A0A656K3Z7</accession>
<dbReference type="AlphaFoldDB" id="A0A656K3Z7"/>
<protein>
    <submittedName>
        <fullName evidence="1">Glucose ABC transporter permease</fullName>
    </submittedName>
</protein>
<feature type="non-terminal residue" evidence="1">
    <location>
        <position position="1"/>
    </location>
</feature>
<dbReference type="Proteomes" id="UP000018849">
    <property type="component" value="Unassembled WGS sequence"/>
</dbReference>
<evidence type="ECO:0000313" key="1">
    <source>
        <dbReference type="EMBL" id="EPN68916.1"/>
    </source>
</evidence>